<name>A0A4Y2ENP6_ARAVE</name>
<protein>
    <submittedName>
        <fullName evidence="1">Uncharacterized protein</fullName>
    </submittedName>
</protein>
<dbReference type="Proteomes" id="UP000499080">
    <property type="component" value="Unassembled WGS sequence"/>
</dbReference>
<gene>
    <name evidence="1" type="ORF">AVEN_80052_1</name>
</gene>
<dbReference type="AlphaFoldDB" id="A0A4Y2ENP6"/>
<organism evidence="1 2">
    <name type="scientific">Araneus ventricosus</name>
    <name type="common">Orbweaver spider</name>
    <name type="synonym">Epeira ventricosa</name>
    <dbReference type="NCBI Taxonomy" id="182803"/>
    <lineage>
        <taxon>Eukaryota</taxon>
        <taxon>Metazoa</taxon>
        <taxon>Ecdysozoa</taxon>
        <taxon>Arthropoda</taxon>
        <taxon>Chelicerata</taxon>
        <taxon>Arachnida</taxon>
        <taxon>Araneae</taxon>
        <taxon>Araneomorphae</taxon>
        <taxon>Entelegynae</taxon>
        <taxon>Araneoidea</taxon>
        <taxon>Araneidae</taxon>
        <taxon>Araneus</taxon>
    </lineage>
</organism>
<sequence>MDTFPLAGASEKSPNNVEFHQISYNHSLGDFARVWFTIGDICAPLTPNRFAWRLGSRLVYNWRHLRPANGKVPKDDMYDGQPLIIGADITSPVFSL</sequence>
<evidence type="ECO:0000313" key="2">
    <source>
        <dbReference type="Proteomes" id="UP000499080"/>
    </source>
</evidence>
<accession>A0A4Y2ENP6</accession>
<comment type="caution">
    <text evidence="1">The sequence shown here is derived from an EMBL/GenBank/DDBJ whole genome shotgun (WGS) entry which is preliminary data.</text>
</comment>
<dbReference type="EMBL" id="BGPR01247000">
    <property type="protein sequence ID" value="GBM29444.1"/>
    <property type="molecule type" value="Genomic_DNA"/>
</dbReference>
<evidence type="ECO:0000313" key="1">
    <source>
        <dbReference type="EMBL" id="GBM29444.1"/>
    </source>
</evidence>
<keyword evidence="2" id="KW-1185">Reference proteome</keyword>
<reference evidence="1 2" key="1">
    <citation type="journal article" date="2019" name="Sci. Rep.">
        <title>Orb-weaving spider Araneus ventricosus genome elucidates the spidroin gene catalogue.</title>
        <authorList>
            <person name="Kono N."/>
            <person name="Nakamura H."/>
            <person name="Ohtoshi R."/>
            <person name="Moran D.A.P."/>
            <person name="Shinohara A."/>
            <person name="Yoshida Y."/>
            <person name="Fujiwara M."/>
            <person name="Mori M."/>
            <person name="Tomita M."/>
            <person name="Arakawa K."/>
        </authorList>
    </citation>
    <scope>NUCLEOTIDE SEQUENCE [LARGE SCALE GENOMIC DNA]</scope>
</reference>
<proteinExistence type="predicted"/>